<evidence type="ECO:0000259" key="7">
    <source>
        <dbReference type="Pfam" id="PF13883"/>
    </source>
</evidence>
<comment type="caution">
    <text evidence="8">The sequence shown here is derived from an EMBL/GenBank/DDBJ whole genome shotgun (WGS) entry which is preliminary data.</text>
</comment>
<keyword evidence="3" id="KW-0964">Secreted</keyword>
<dbReference type="OrthoDB" id="46836at2759"/>
<dbReference type="InterPro" id="IPR014631">
    <property type="entry name" value="CREG"/>
</dbReference>
<evidence type="ECO:0000256" key="3">
    <source>
        <dbReference type="ARBA" id="ARBA00022525"/>
    </source>
</evidence>
<dbReference type="Gene3D" id="2.30.110.10">
    <property type="entry name" value="Electron Transport, Fmn-binding Protein, Chain A"/>
    <property type="match status" value="1"/>
</dbReference>
<evidence type="ECO:0000256" key="6">
    <source>
        <dbReference type="SAM" id="SignalP"/>
    </source>
</evidence>
<comment type="subcellular location">
    <subcellularLocation>
        <location evidence="1">Secreted</location>
    </subcellularLocation>
</comment>
<evidence type="ECO:0000313" key="9">
    <source>
        <dbReference type="Proteomes" id="UP000623129"/>
    </source>
</evidence>
<evidence type="ECO:0000256" key="2">
    <source>
        <dbReference type="ARBA" id="ARBA00009230"/>
    </source>
</evidence>
<dbReference type="InterPro" id="IPR012349">
    <property type="entry name" value="Split_barrel_FMN-bd"/>
</dbReference>
<evidence type="ECO:0000256" key="5">
    <source>
        <dbReference type="ARBA" id="ARBA00023180"/>
    </source>
</evidence>
<dbReference type="PIRSF" id="PIRSF036911">
    <property type="entry name" value="CREG"/>
    <property type="match status" value="1"/>
</dbReference>
<dbReference type="EMBL" id="SWLB01000015">
    <property type="protein sequence ID" value="KAF3329123.1"/>
    <property type="molecule type" value="Genomic_DNA"/>
</dbReference>
<dbReference type="PANTHER" id="PTHR13343">
    <property type="entry name" value="CREG1 PROTEIN"/>
    <property type="match status" value="1"/>
</dbReference>
<comment type="similarity">
    <text evidence="2">Belongs to the CREG family.</text>
</comment>
<gene>
    <name evidence="8" type="ORF">FCM35_KLT06201</name>
</gene>
<dbReference type="Proteomes" id="UP000623129">
    <property type="component" value="Unassembled WGS sequence"/>
</dbReference>
<keyword evidence="4 6" id="KW-0732">Signal</keyword>
<accession>A0A833R2Y9</accession>
<proteinExistence type="inferred from homology"/>
<dbReference type="Pfam" id="PF13883">
    <property type="entry name" value="CREG_beta-barrel"/>
    <property type="match status" value="1"/>
</dbReference>
<keyword evidence="5" id="KW-0325">Glycoprotein</keyword>
<reference evidence="8" key="1">
    <citation type="submission" date="2020-01" db="EMBL/GenBank/DDBJ databases">
        <title>Genome sequence of Kobresia littledalei, the first chromosome-level genome in the family Cyperaceae.</title>
        <authorList>
            <person name="Qu G."/>
        </authorList>
    </citation>
    <scope>NUCLEOTIDE SEQUENCE</scope>
    <source>
        <strain evidence="8">C.B.Clarke</strain>
        <tissue evidence="8">Leaf</tissue>
    </source>
</reference>
<protein>
    <submittedName>
        <fullName evidence="8">Protein CREG1</fullName>
    </submittedName>
</protein>
<keyword evidence="9" id="KW-1185">Reference proteome</keyword>
<dbReference type="GO" id="GO:0005576">
    <property type="term" value="C:extracellular region"/>
    <property type="evidence" value="ECO:0007669"/>
    <property type="project" value="UniProtKB-SubCell"/>
</dbReference>
<dbReference type="InterPro" id="IPR055343">
    <property type="entry name" value="CREG_beta-barrel"/>
</dbReference>
<organism evidence="8 9">
    <name type="scientific">Carex littledalei</name>
    <dbReference type="NCBI Taxonomy" id="544730"/>
    <lineage>
        <taxon>Eukaryota</taxon>
        <taxon>Viridiplantae</taxon>
        <taxon>Streptophyta</taxon>
        <taxon>Embryophyta</taxon>
        <taxon>Tracheophyta</taxon>
        <taxon>Spermatophyta</taxon>
        <taxon>Magnoliopsida</taxon>
        <taxon>Liliopsida</taxon>
        <taxon>Poales</taxon>
        <taxon>Cyperaceae</taxon>
        <taxon>Cyperoideae</taxon>
        <taxon>Cariceae</taxon>
        <taxon>Carex</taxon>
        <taxon>Carex subgen. Euthyceras</taxon>
    </lineage>
</organism>
<dbReference type="PANTHER" id="PTHR13343:SF17">
    <property type="entry name" value="CELLULAR REPRESSOR OF E1A-STIMULATED GENES, ISOFORM A"/>
    <property type="match status" value="1"/>
</dbReference>
<dbReference type="SUPFAM" id="SSF50475">
    <property type="entry name" value="FMN-binding split barrel"/>
    <property type="match status" value="1"/>
</dbReference>
<feature type="signal peptide" evidence="6">
    <location>
        <begin position="1"/>
        <end position="23"/>
    </location>
</feature>
<evidence type="ECO:0000256" key="4">
    <source>
        <dbReference type="ARBA" id="ARBA00022729"/>
    </source>
</evidence>
<evidence type="ECO:0000256" key="1">
    <source>
        <dbReference type="ARBA" id="ARBA00004613"/>
    </source>
</evidence>
<dbReference type="AlphaFoldDB" id="A0A833R2Y9"/>
<feature type="domain" description="CREG-like beta-barrel" evidence="7">
    <location>
        <begin position="32"/>
        <end position="195"/>
    </location>
</feature>
<dbReference type="GO" id="GO:0005737">
    <property type="term" value="C:cytoplasm"/>
    <property type="evidence" value="ECO:0007669"/>
    <property type="project" value="UniProtKB-ARBA"/>
</dbReference>
<name>A0A833R2Y9_9POAL</name>
<evidence type="ECO:0000313" key="8">
    <source>
        <dbReference type="EMBL" id="KAF3329123.1"/>
    </source>
</evidence>
<feature type="chain" id="PRO_5032999500" evidence="6">
    <location>
        <begin position="24"/>
        <end position="224"/>
    </location>
</feature>
<sequence length="224" mass="24745">MSRALCYCIFFFHLILLSSVSTAGRLIRLAKPDPSAAAATARWLASQNSWGVLSTISSDLGGSPFGNVVSYSDGLPGEGCGVPYFYLTTLDPTARDALEDQRSSFTLSEFPLGTCGDVDPENPTCSKLTLTGKLKLVEFNTTEGEFAKKALFSKHPEMIGWPKNHKFRIFKLDIEHIFLIDWFGGPKPLSPSEYLESESFFYLRLYDFGLFCIGCSGYNLSIPC</sequence>